<keyword evidence="1" id="KW-0732">Signal</keyword>
<dbReference type="InterPro" id="IPR025232">
    <property type="entry name" value="DUF4174"/>
</dbReference>
<dbReference type="STRING" id="388280.SAMN04488057_10773"/>
<dbReference type="AlphaFoldDB" id="A0A1M7P6J8"/>
<proteinExistence type="predicted"/>
<organism evidence="3 4">
    <name type="scientific">Cyclobacterium lianum</name>
    <dbReference type="NCBI Taxonomy" id="388280"/>
    <lineage>
        <taxon>Bacteria</taxon>
        <taxon>Pseudomonadati</taxon>
        <taxon>Bacteroidota</taxon>
        <taxon>Cytophagia</taxon>
        <taxon>Cytophagales</taxon>
        <taxon>Cyclobacteriaceae</taxon>
        <taxon>Cyclobacterium</taxon>
    </lineage>
</organism>
<dbReference type="Pfam" id="PF13778">
    <property type="entry name" value="DUF4174"/>
    <property type="match status" value="1"/>
</dbReference>
<dbReference type="EMBL" id="FRCY01000007">
    <property type="protein sequence ID" value="SHN12307.1"/>
    <property type="molecule type" value="Genomic_DNA"/>
</dbReference>
<gene>
    <name evidence="3" type="ORF">SAMN04488057_10773</name>
</gene>
<keyword evidence="4" id="KW-1185">Reference proteome</keyword>
<dbReference type="OrthoDB" id="7362103at2"/>
<dbReference type="Proteomes" id="UP000184513">
    <property type="component" value="Unassembled WGS sequence"/>
</dbReference>
<protein>
    <recommendedName>
        <fullName evidence="2">DUF4174 domain-containing protein</fullName>
    </recommendedName>
</protein>
<name>A0A1M7P6J8_9BACT</name>
<feature type="domain" description="DUF4174" evidence="2">
    <location>
        <begin position="22"/>
        <end position="135"/>
    </location>
</feature>
<evidence type="ECO:0000313" key="3">
    <source>
        <dbReference type="EMBL" id="SHN12307.1"/>
    </source>
</evidence>
<accession>A0A1M7P6J8</accession>
<evidence type="ECO:0000313" key="4">
    <source>
        <dbReference type="Proteomes" id="UP000184513"/>
    </source>
</evidence>
<evidence type="ECO:0000256" key="1">
    <source>
        <dbReference type="ARBA" id="ARBA00022729"/>
    </source>
</evidence>
<sequence>MFYLLTLLSLSLMINDPDPTTLKELQWKNRILLIFPGEQTKKLPELAWAEDLEEKLADRDLIYFTLGDSLSGNSDFTFSESYRHTLRKKYAPGCNMGCYVLIGKDGGAKLKKEQARVNWAELFATIDAMPMRIREMKRSENGTRR</sequence>
<evidence type="ECO:0000259" key="2">
    <source>
        <dbReference type="Pfam" id="PF13778"/>
    </source>
</evidence>
<reference evidence="3 4" key="1">
    <citation type="submission" date="2016-11" db="EMBL/GenBank/DDBJ databases">
        <authorList>
            <person name="Jaros S."/>
            <person name="Januszkiewicz K."/>
            <person name="Wedrychowicz H."/>
        </authorList>
    </citation>
    <scope>NUCLEOTIDE SEQUENCE [LARGE SCALE GENOMIC DNA]</scope>
    <source>
        <strain evidence="3 4">CGMCC 1.6102</strain>
    </source>
</reference>
<dbReference type="RefSeq" id="WP_073094991.1">
    <property type="nucleotide sequence ID" value="NZ_FRCY01000007.1"/>
</dbReference>